<evidence type="ECO:0000256" key="1">
    <source>
        <dbReference type="SAM" id="MobiDB-lite"/>
    </source>
</evidence>
<feature type="region of interest" description="Disordered" evidence="1">
    <location>
        <begin position="407"/>
        <end position="434"/>
    </location>
</feature>
<reference evidence="2 3" key="1">
    <citation type="journal article" date="2016" name="Mol. Biol. Evol.">
        <title>Comparative Genomics of Early-Diverging Mushroom-Forming Fungi Provides Insights into the Origins of Lignocellulose Decay Capabilities.</title>
        <authorList>
            <person name="Nagy L.G."/>
            <person name="Riley R."/>
            <person name="Tritt A."/>
            <person name="Adam C."/>
            <person name="Daum C."/>
            <person name="Floudas D."/>
            <person name="Sun H."/>
            <person name="Yadav J.S."/>
            <person name="Pangilinan J."/>
            <person name="Larsson K.H."/>
            <person name="Matsuura K."/>
            <person name="Barry K."/>
            <person name="Labutti K."/>
            <person name="Kuo R."/>
            <person name="Ohm R.A."/>
            <person name="Bhattacharya S.S."/>
            <person name="Shirouzu T."/>
            <person name="Yoshinaga Y."/>
            <person name="Martin F.M."/>
            <person name="Grigoriev I.V."/>
            <person name="Hibbett D.S."/>
        </authorList>
    </citation>
    <scope>NUCLEOTIDE SEQUENCE [LARGE SCALE GENOMIC DNA]</scope>
    <source>
        <strain evidence="2 3">CBS 109695</strain>
    </source>
</reference>
<feature type="region of interest" description="Disordered" evidence="1">
    <location>
        <begin position="228"/>
        <end position="260"/>
    </location>
</feature>
<feature type="compositionally biased region" description="Polar residues" evidence="1">
    <location>
        <begin position="169"/>
        <end position="178"/>
    </location>
</feature>
<organism evidence="2 3">
    <name type="scientific">Athelia psychrophila</name>
    <dbReference type="NCBI Taxonomy" id="1759441"/>
    <lineage>
        <taxon>Eukaryota</taxon>
        <taxon>Fungi</taxon>
        <taxon>Dikarya</taxon>
        <taxon>Basidiomycota</taxon>
        <taxon>Agaricomycotina</taxon>
        <taxon>Agaricomycetes</taxon>
        <taxon>Agaricomycetidae</taxon>
        <taxon>Atheliales</taxon>
        <taxon>Atheliaceae</taxon>
        <taxon>Athelia</taxon>
    </lineage>
</organism>
<feature type="region of interest" description="Disordered" evidence="1">
    <location>
        <begin position="307"/>
        <end position="356"/>
    </location>
</feature>
<feature type="compositionally biased region" description="Basic and acidic residues" evidence="1">
    <location>
        <begin position="251"/>
        <end position="260"/>
    </location>
</feature>
<evidence type="ECO:0000313" key="3">
    <source>
        <dbReference type="Proteomes" id="UP000076532"/>
    </source>
</evidence>
<dbReference type="AlphaFoldDB" id="A0A166EUK8"/>
<gene>
    <name evidence="2" type="ORF">FIBSPDRAFT_958299</name>
</gene>
<dbReference type="OrthoDB" id="3228154at2759"/>
<name>A0A166EUK8_9AGAM</name>
<dbReference type="Proteomes" id="UP000076532">
    <property type="component" value="Unassembled WGS sequence"/>
</dbReference>
<keyword evidence="3" id="KW-1185">Reference proteome</keyword>
<feature type="compositionally biased region" description="Gly residues" evidence="1">
    <location>
        <begin position="416"/>
        <end position="425"/>
    </location>
</feature>
<feature type="compositionally biased region" description="Pro residues" evidence="1">
    <location>
        <begin position="344"/>
        <end position="356"/>
    </location>
</feature>
<evidence type="ECO:0000313" key="2">
    <source>
        <dbReference type="EMBL" id="KZP16123.1"/>
    </source>
</evidence>
<feature type="compositionally biased region" description="Polar residues" evidence="1">
    <location>
        <begin position="18"/>
        <end position="27"/>
    </location>
</feature>
<feature type="compositionally biased region" description="Polar residues" evidence="1">
    <location>
        <begin position="185"/>
        <end position="194"/>
    </location>
</feature>
<feature type="region of interest" description="Disordered" evidence="1">
    <location>
        <begin position="108"/>
        <end position="207"/>
    </location>
</feature>
<protein>
    <submittedName>
        <fullName evidence="2">Uncharacterized protein</fullName>
    </submittedName>
</protein>
<feature type="region of interest" description="Disordered" evidence="1">
    <location>
        <begin position="13"/>
        <end position="59"/>
    </location>
</feature>
<dbReference type="EMBL" id="KV417597">
    <property type="protein sequence ID" value="KZP16123.1"/>
    <property type="molecule type" value="Genomic_DNA"/>
</dbReference>
<feature type="compositionally biased region" description="Basic residues" evidence="1">
    <location>
        <begin position="195"/>
        <end position="206"/>
    </location>
</feature>
<sequence>MLSLLTSSISSGIGPVFRSSTQHNIPPTAQEHKHQPYQLHQPQRTRAKRPPSASTPYTRFLPSRAKASATVCLSNATTTGCNSTSVVPDEPPNLNAIPFPSAPISIDFPEFDGSCSGEALKGDAENAPQDTLQRNPRPIPRRKRSNCNVPLNPARGTAPTRGTPLPHLQLQTQRGHASSSRKHPSTTTPGQARPSTKRVRRTGSKRAKADMQFVALVHRSVVAALRLSTRGHSHPQRMDVDSDLAEQETGMGKDADRDGLRGQDEELAQRLWTNLAESGCEPALFIPHSHLQPAPAPLLVLPPGLETPLSSPSADPVSMDVDGLAPTSSCPPTPATSPTSDSSPGPPSTPATPQPPLVLTLSQLVAALILRHHLRARSSTSHHSHSRVARSCVSAGSLRTGYTFPELKRPSAAGAGARGRTGLVGSGSPLSQNY</sequence>
<proteinExistence type="predicted"/>
<accession>A0A166EUK8</accession>